<evidence type="ECO:0000256" key="2">
    <source>
        <dbReference type="SAM" id="SignalP"/>
    </source>
</evidence>
<comment type="caution">
    <text evidence="3">The sequence shown here is derived from an EMBL/GenBank/DDBJ whole genome shotgun (WGS) entry which is preliminary data.</text>
</comment>
<feature type="compositionally biased region" description="Low complexity" evidence="1">
    <location>
        <begin position="159"/>
        <end position="182"/>
    </location>
</feature>
<keyword evidence="4" id="KW-1185">Reference proteome</keyword>
<feature type="region of interest" description="Disordered" evidence="1">
    <location>
        <begin position="159"/>
        <end position="199"/>
    </location>
</feature>
<keyword evidence="2" id="KW-0732">Signal</keyword>
<gene>
    <name evidence="3" type="ORF">GCM10009720_12860</name>
</gene>
<dbReference type="Proteomes" id="UP001501461">
    <property type="component" value="Unassembled WGS sequence"/>
</dbReference>
<evidence type="ECO:0008006" key="5">
    <source>
        <dbReference type="Google" id="ProtNLM"/>
    </source>
</evidence>
<dbReference type="RefSeq" id="WP_343956804.1">
    <property type="nucleotide sequence ID" value="NZ_BAAAMN010000020.1"/>
</dbReference>
<accession>A0ABP5FTE9</accession>
<organism evidence="3 4">
    <name type="scientific">Yaniella flava</name>
    <dbReference type="NCBI Taxonomy" id="287930"/>
    <lineage>
        <taxon>Bacteria</taxon>
        <taxon>Bacillati</taxon>
        <taxon>Actinomycetota</taxon>
        <taxon>Actinomycetes</taxon>
        <taxon>Micrococcales</taxon>
        <taxon>Micrococcaceae</taxon>
        <taxon>Yaniella</taxon>
    </lineage>
</organism>
<protein>
    <recommendedName>
        <fullName evidence="5">Lipoprotein</fullName>
    </recommendedName>
</protein>
<evidence type="ECO:0000313" key="3">
    <source>
        <dbReference type="EMBL" id="GAA2033761.1"/>
    </source>
</evidence>
<evidence type="ECO:0000313" key="4">
    <source>
        <dbReference type="Proteomes" id="UP001501461"/>
    </source>
</evidence>
<feature type="chain" id="PRO_5047398501" description="Lipoprotein" evidence="2">
    <location>
        <begin position="25"/>
        <end position="199"/>
    </location>
</feature>
<proteinExistence type="predicted"/>
<dbReference type="PROSITE" id="PS51257">
    <property type="entry name" value="PROKAR_LIPOPROTEIN"/>
    <property type="match status" value="1"/>
</dbReference>
<evidence type="ECO:0000256" key="1">
    <source>
        <dbReference type="SAM" id="MobiDB-lite"/>
    </source>
</evidence>
<feature type="signal peptide" evidence="2">
    <location>
        <begin position="1"/>
        <end position="24"/>
    </location>
</feature>
<name>A0ABP5FTE9_9MICC</name>
<feature type="compositionally biased region" description="Acidic residues" evidence="1">
    <location>
        <begin position="183"/>
        <end position="199"/>
    </location>
</feature>
<sequence length="199" mass="21132">MSIKSLGKIAAVAAAAGLTLTACADDSVSQSRDQEETCGFIMGAETKANEGIQSSMMNVQQGDDADGRTTQALESAALDIRNYSYNVSDDQQNPDTGEEIPLRTALQVHAAYFDEMASLMDGGVEAMQGFDPNSFEAEGTSLTSALETINGYCASYAQQQMQGQTPQGQMPQQQMPQQGMPEEAPESEEAPAPEEEGAE</sequence>
<dbReference type="EMBL" id="BAAAMN010000020">
    <property type="protein sequence ID" value="GAA2033761.1"/>
    <property type="molecule type" value="Genomic_DNA"/>
</dbReference>
<reference evidence="4" key="1">
    <citation type="journal article" date="2019" name="Int. J. Syst. Evol. Microbiol.">
        <title>The Global Catalogue of Microorganisms (GCM) 10K type strain sequencing project: providing services to taxonomists for standard genome sequencing and annotation.</title>
        <authorList>
            <consortium name="The Broad Institute Genomics Platform"/>
            <consortium name="The Broad Institute Genome Sequencing Center for Infectious Disease"/>
            <person name="Wu L."/>
            <person name="Ma J."/>
        </authorList>
    </citation>
    <scope>NUCLEOTIDE SEQUENCE [LARGE SCALE GENOMIC DNA]</scope>
    <source>
        <strain evidence="4">JCM 13595</strain>
    </source>
</reference>